<evidence type="ECO:0000256" key="1">
    <source>
        <dbReference type="SAM" id="SignalP"/>
    </source>
</evidence>
<dbReference type="EMBL" id="BTRK01000003">
    <property type="protein sequence ID" value="GMR41836.1"/>
    <property type="molecule type" value="Genomic_DNA"/>
</dbReference>
<keyword evidence="3" id="KW-1185">Reference proteome</keyword>
<sequence length="161" mass="17973">SSSVTSIGMKLVLLLSMLTGCMTAISVNVNVHGEVSCPLPFYYSVNLWEQDHVHHELIGKLHAFQYAFLSSKFSVSGQAIDGMLENAVEPIVTVEHSCGGVRKCVCYDLGARSSDVDFTLNVDLVTTKLKRCDICEEGDKERANQLRELVKKIHEKKERRE</sequence>
<organism evidence="2 3">
    <name type="scientific">Pristionchus mayeri</name>
    <dbReference type="NCBI Taxonomy" id="1317129"/>
    <lineage>
        <taxon>Eukaryota</taxon>
        <taxon>Metazoa</taxon>
        <taxon>Ecdysozoa</taxon>
        <taxon>Nematoda</taxon>
        <taxon>Chromadorea</taxon>
        <taxon>Rhabditida</taxon>
        <taxon>Rhabditina</taxon>
        <taxon>Diplogasteromorpha</taxon>
        <taxon>Diplogasteroidea</taxon>
        <taxon>Neodiplogasteridae</taxon>
        <taxon>Pristionchus</taxon>
    </lineage>
</organism>
<evidence type="ECO:0000313" key="3">
    <source>
        <dbReference type="Proteomes" id="UP001328107"/>
    </source>
</evidence>
<proteinExistence type="predicted"/>
<feature type="signal peptide" evidence="1">
    <location>
        <begin position="1"/>
        <end position="23"/>
    </location>
</feature>
<gene>
    <name evidence="2" type="ORF">PMAYCL1PPCAC_12031</name>
</gene>
<dbReference type="InterPro" id="IPR038479">
    <property type="entry name" value="Transthyretin-like_sf"/>
</dbReference>
<dbReference type="AlphaFoldDB" id="A0AAN4ZJ95"/>
<dbReference type="PANTHER" id="PTHR21479">
    <property type="match status" value="1"/>
</dbReference>
<name>A0AAN4ZJ95_9BILA</name>
<accession>A0AAN4ZJ95</accession>
<reference evidence="3" key="1">
    <citation type="submission" date="2022-10" db="EMBL/GenBank/DDBJ databases">
        <title>Genome assembly of Pristionchus species.</title>
        <authorList>
            <person name="Yoshida K."/>
            <person name="Sommer R.J."/>
        </authorList>
    </citation>
    <scope>NUCLEOTIDE SEQUENCE [LARGE SCALE GENOMIC DNA]</scope>
    <source>
        <strain evidence="3">RS5460</strain>
    </source>
</reference>
<feature type="chain" id="PRO_5042942455" evidence="1">
    <location>
        <begin position="24"/>
        <end position="161"/>
    </location>
</feature>
<dbReference type="PANTHER" id="PTHR21479:SF22">
    <property type="entry name" value="PROTEIN CBG07241"/>
    <property type="match status" value="1"/>
</dbReference>
<protein>
    <submittedName>
        <fullName evidence="2">Uncharacterized protein</fullName>
    </submittedName>
</protein>
<dbReference type="Proteomes" id="UP001328107">
    <property type="component" value="Unassembled WGS sequence"/>
</dbReference>
<comment type="caution">
    <text evidence="2">The sequence shown here is derived from an EMBL/GenBank/DDBJ whole genome shotgun (WGS) entry which is preliminary data.</text>
</comment>
<keyword evidence="1" id="KW-0732">Signal</keyword>
<feature type="non-terminal residue" evidence="2">
    <location>
        <position position="1"/>
    </location>
</feature>
<evidence type="ECO:0000313" key="2">
    <source>
        <dbReference type="EMBL" id="GMR41836.1"/>
    </source>
</evidence>
<dbReference type="Gene3D" id="2.60.40.3330">
    <property type="match status" value="1"/>
</dbReference>